<dbReference type="PANTHER" id="PTHR13693:SF77">
    <property type="entry name" value="8-AMINO-7-OXONONANOATE SYNTHASE"/>
    <property type="match status" value="1"/>
</dbReference>
<comment type="similarity">
    <text evidence="2">Belongs to the class-II pyridoxal-phosphate-dependent aminotransferase family. BioF subfamily.</text>
</comment>
<dbReference type="Gene3D" id="3.90.1150.10">
    <property type="entry name" value="Aspartate Aminotransferase, domain 1"/>
    <property type="match status" value="1"/>
</dbReference>
<evidence type="ECO:0000313" key="7">
    <source>
        <dbReference type="EMBL" id="SCY72721.1"/>
    </source>
</evidence>
<dbReference type="GO" id="GO:0030170">
    <property type="term" value="F:pyridoxal phosphate binding"/>
    <property type="evidence" value="ECO:0007669"/>
    <property type="project" value="InterPro"/>
</dbReference>
<dbReference type="PANTHER" id="PTHR13693">
    <property type="entry name" value="CLASS II AMINOTRANSFERASE/8-AMINO-7-OXONONANOATE SYNTHASE"/>
    <property type="match status" value="1"/>
</dbReference>
<feature type="domain" description="Aminotransferase class I/classII large" evidence="6">
    <location>
        <begin position="34"/>
        <end position="375"/>
    </location>
</feature>
<dbReference type="Pfam" id="PF00155">
    <property type="entry name" value="Aminotran_1_2"/>
    <property type="match status" value="1"/>
</dbReference>
<dbReference type="InterPro" id="IPR015421">
    <property type="entry name" value="PyrdxlP-dep_Trfase_major"/>
</dbReference>
<evidence type="ECO:0000313" key="8">
    <source>
        <dbReference type="Proteomes" id="UP000198636"/>
    </source>
</evidence>
<accession>A0A1G5IAA8</accession>
<evidence type="ECO:0000256" key="5">
    <source>
        <dbReference type="ARBA" id="ARBA00022898"/>
    </source>
</evidence>
<keyword evidence="8" id="KW-1185">Reference proteome</keyword>
<organism evidence="7 8">
    <name type="scientific">Alkaliphilus peptidifermentans DSM 18978</name>
    <dbReference type="NCBI Taxonomy" id="1120976"/>
    <lineage>
        <taxon>Bacteria</taxon>
        <taxon>Bacillati</taxon>
        <taxon>Bacillota</taxon>
        <taxon>Clostridia</taxon>
        <taxon>Peptostreptococcales</taxon>
        <taxon>Natronincolaceae</taxon>
        <taxon>Alkaliphilus</taxon>
    </lineage>
</organism>
<dbReference type="OrthoDB" id="9807157at2"/>
<name>A0A1G5IAA8_9FIRM</name>
<evidence type="ECO:0000256" key="3">
    <source>
        <dbReference type="ARBA" id="ARBA00011738"/>
    </source>
</evidence>
<sequence length="381" mass="42737">MKVDKSLEMETDFNPYYKMMNSGLKTTVNIGDEEYIDLASNNYLGLANDERIVKHSIVALKKYGLSMCGTPIASGYIDLYENVQFKLARFVNLDRAVLLPSCYQANNGLFKAITKEKDLILIDHYAHSSLIEGAQATSGKIRLFLHNNILHLEKLLEKREKYKNVFIVTESVFSTEGEVIDINKYIEIAKKYSAYLVVDDSHGIGIIGPQGKGILSDIKTEHDKIIYTASLGKGLANQGGIIAGNNELMEYISYYLPQLIYSTALVPAVLGGIDKTIDIITNEFPQIKNKLDRNSSRLKSILKQLKFDIVETSMPITSIKAGNSKNAFTIAKNFYSKKILTTTFITPSVPQNQSRIRLIANAGLREEDMNKLEDKIREMVL</sequence>
<dbReference type="InterPro" id="IPR050087">
    <property type="entry name" value="AON_synthase_class-II"/>
</dbReference>
<dbReference type="Proteomes" id="UP000198636">
    <property type="component" value="Unassembled WGS sequence"/>
</dbReference>
<comment type="cofactor">
    <cofactor evidence="1">
        <name>pyridoxal 5'-phosphate</name>
        <dbReference type="ChEBI" id="CHEBI:597326"/>
    </cofactor>
</comment>
<reference evidence="7 8" key="1">
    <citation type="submission" date="2016-10" db="EMBL/GenBank/DDBJ databases">
        <authorList>
            <person name="de Groot N.N."/>
        </authorList>
    </citation>
    <scope>NUCLEOTIDE SEQUENCE [LARGE SCALE GENOMIC DNA]</scope>
    <source>
        <strain evidence="7 8">DSM 18978</strain>
    </source>
</reference>
<dbReference type="RefSeq" id="WP_091543421.1">
    <property type="nucleotide sequence ID" value="NZ_FMUS01000014.1"/>
</dbReference>
<dbReference type="EMBL" id="FMUS01000014">
    <property type="protein sequence ID" value="SCY72721.1"/>
    <property type="molecule type" value="Genomic_DNA"/>
</dbReference>
<keyword evidence="5" id="KW-0663">Pyridoxal phosphate</keyword>
<evidence type="ECO:0000256" key="2">
    <source>
        <dbReference type="ARBA" id="ARBA00010008"/>
    </source>
</evidence>
<dbReference type="InterPro" id="IPR004839">
    <property type="entry name" value="Aminotransferase_I/II_large"/>
</dbReference>
<dbReference type="STRING" id="1120976.SAMN03080606_02292"/>
<proteinExistence type="inferred from homology"/>
<dbReference type="SUPFAM" id="SSF53383">
    <property type="entry name" value="PLP-dependent transferases"/>
    <property type="match status" value="1"/>
</dbReference>
<evidence type="ECO:0000256" key="1">
    <source>
        <dbReference type="ARBA" id="ARBA00001933"/>
    </source>
</evidence>
<comment type="subunit">
    <text evidence="3">Homodimer.</text>
</comment>
<dbReference type="Gene3D" id="3.40.640.10">
    <property type="entry name" value="Type I PLP-dependent aspartate aminotransferase-like (Major domain)"/>
    <property type="match status" value="1"/>
</dbReference>
<gene>
    <name evidence="7" type="ORF">SAMN03080606_02292</name>
</gene>
<dbReference type="InterPro" id="IPR015424">
    <property type="entry name" value="PyrdxlP-dep_Trfase"/>
</dbReference>
<evidence type="ECO:0000256" key="4">
    <source>
        <dbReference type="ARBA" id="ARBA00022679"/>
    </source>
</evidence>
<protein>
    <submittedName>
        <fullName evidence="7">Glycine C-acetyltransferase</fullName>
    </submittedName>
</protein>
<dbReference type="AlphaFoldDB" id="A0A1G5IAA8"/>
<keyword evidence="4 7" id="KW-0808">Transferase</keyword>
<dbReference type="GO" id="GO:0016740">
    <property type="term" value="F:transferase activity"/>
    <property type="evidence" value="ECO:0007669"/>
    <property type="project" value="UniProtKB-KW"/>
</dbReference>
<dbReference type="InterPro" id="IPR015422">
    <property type="entry name" value="PyrdxlP-dep_Trfase_small"/>
</dbReference>
<evidence type="ECO:0000259" key="6">
    <source>
        <dbReference type="Pfam" id="PF00155"/>
    </source>
</evidence>